<reference evidence="2" key="1">
    <citation type="submission" date="2021-01" db="EMBL/GenBank/DDBJ databases">
        <authorList>
            <person name="Corre E."/>
            <person name="Pelletier E."/>
            <person name="Niang G."/>
            <person name="Scheremetjew M."/>
            <person name="Finn R."/>
            <person name="Kale V."/>
            <person name="Holt S."/>
            <person name="Cochrane G."/>
            <person name="Meng A."/>
            <person name="Brown T."/>
            <person name="Cohen L."/>
        </authorList>
    </citation>
    <scope>NUCLEOTIDE SEQUENCE</scope>
    <source>
        <strain evidence="2">CCMP2222</strain>
    </source>
</reference>
<name>A0A7S2G7Y7_9DINO</name>
<dbReference type="AlphaFoldDB" id="A0A7S2G7Y7"/>
<dbReference type="EMBL" id="HBGQ01043190">
    <property type="protein sequence ID" value="CAD9438173.1"/>
    <property type="molecule type" value="Transcribed_RNA"/>
</dbReference>
<evidence type="ECO:0000256" key="1">
    <source>
        <dbReference type="SAM" id="MobiDB-lite"/>
    </source>
</evidence>
<evidence type="ECO:0000313" key="2">
    <source>
        <dbReference type="EMBL" id="CAD9438173.1"/>
    </source>
</evidence>
<sequence>MLSIRSPLAAAAACAFLYGQPSAAIDDQSSLVQRYAEEPAKPAIVDITKYDWAHPKIITNPAEIYKPFTDGAMAKGKQLADETWSKMKEVNGKIVSEKRSLHKLVKEKVAVAGSDLNKVRKQVMAKIPPLWRKERNGTDYGLLDGQIAKARALYYSKMAKKGAEAAVKGQEIARKFNDDVVKAIPQGMLPLLPSSITGGAGPDVVNSDEFGNAGSYSPSDDSKPATDGASWYGDHVPQTEMEIAEAVHKFREAEKKASIKSNKTEFIKTLKTKSELEKEEERIKREKERIAEERRKLLNKEKEEQDAAVNPQIWEEGVE</sequence>
<proteinExistence type="predicted"/>
<feature type="compositionally biased region" description="Basic and acidic residues" evidence="1">
    <location>
        <begin position="295"/>
        <end position="305"/>
    </location>
</feature>
<feature type="region of interest" description="Disordered" evidence="1">
    <location>
        <begin position="200"/>
        <end position="233"/>
    </location>
</feature>
<protein>
    <submittedName>
        <fullName evidence="2">Uncharacterized protein</fullName>
    </submittedName>
</protein>
<accession>A0A7S2G7Y7</accession>
<organism evidence="2">
    <name type="scientific">Alexandrium andersonii</name>
    <dbReference type="NCBI Taxonomy" id="327968"/>
    <lineage>
        <taxon>Eukaryota</taxon>
        <taxon>Sar</taxon>
        <taxon>Alveolata</taxon>
        <taxon>Dinophyceae</taxon>
        <taxon>Gonyaulacales</taxon>
        <taxon>Pyrocystaceae</taxon>
        <taxon>Alexandrium</taxon>
    </lineage>
</organism>
<feature type="region of interest" description="Disordered" evidence="1">
    <location>
        <begin position="295"/>
        <end position="319"/>
    </location>
</feature>
<gene>
    <name evidence="2" type="ORF">AAND1436_LOCUS21153</name>
</gene>